<dbReference type="EMBL" id="WIXP02000002">
    <property type="protein sequence ID" value="KAF6215528.1"/>
    <property type="molecule type" value="Genomic_DNA"/>
</dbReference>
<organism evidence="1 2">
    <name type="scientific">Apolygus lucorum</name>
    <name type="common">Small green plant bug</name>
    <name type="synonym">Lygocoris lucorum</name>
    <dbReference type="NCBI Taxonomy" id="248454"/>
    <lineage>
        <taxon>Eukaryota</taxon>
        <taxon>Metazoa</taxon>
        <taxon>Ecdysozoa</taxon>
        <taxon>Arthropoda</taxon>
        <taxon>Hexapoda</taxon>
        <taxon>Insecta</taxon>
        <taxon>Pterygota</taxon>
        <taxon>Neoptera</taxon>
        <taxon>Paraneoptera</taxon>
        <taxon>Hemiptera</taxon>
        <taxon>Heteroptera</taxon>
        <taxon>Panheteroptera</taxon>
        <taxon>Cimicomorpha</taxon>
        <taxon>Miridae</taxon>
        <taxon>Mirini</taxon>
        <taxon>Apolygus</taxon>
    </lineage>
</organism>
<dbReference type="AlphaFoldDB" id="A0A6A4K210"/>
<protein>
    <submittedName>
        <fullName evidence="1">Uncharacterized protein</fullName>
    </submittedName>
</protein>
<proteinExistence type="predicted"/>
<accession>A0A6A4K210</accession>
<dbReference type="InterPro" id="IPR032727">
    <property type="entry name" value="CLAMP"/>
</dbReference>
<sequence length="331" mass="38590">MGPKKNEDPGKDKPFEEAKFKGNVDRSYRVEHGLKKVGGGLGGLVFDKELISSYMPDADKLRTEKEFPFIIYPMDEGVSPPPPFFWKPSPTIPMSFYGLHACEGHAYDLLSRFIALGKQLTPREKHAASLFSMSAIHLARNMELDVHRTAIWLSVAWQCFQLVTKYRTRDHIHLDRYFEETLIRHCVNSSPLGCEVFSEDEARVLQRFFCRFTRLLPLLQLYLFKVFDLELNLAEKMPYLRGKNCLSDMNLNFIDTMDDPLLRMDLYNRPKRDKEDKEMFKCSMDFFRKIWRENKNEIVVAKSDVHVLLQLMASKISAKESKMKPSITNEE</sequence>
<reference evidence="1" key="1">
    <citation type="journal article" date="2021" name="Mol. Ecol. Resour.">
        <title>Apolygus lucorum genome provides insights into omnivorousness and mesophyll feeding.</title>
        <authorList>
            <person name="Liu Y."/>
            <person name="Liu H."/>
            <person name="Wang H."/>
            <person name="Huang T."/>
            <person name="Liu B."/>
            <person name="Yang B."/>
            <person name="Yin L."/>
            <person name="Li B."/>
            <person name="Zhang Y."/>
            <person name="Zhang S."/>
            <person name="Jiang F."/>
            <person name="Zhang X."/>
            <person name="Ren Y."/>
            <person name="Wang B."/>
            <person name="Wang S."/>
            <person name="Lu Y."/>
            <person name="Wu K."/>
            <person name="Fan W."/>
            <person name="Wang G."/>
        </authorList>
    </citation>
    <scope>NUCLEOTIDE SEQUENCE</scope>
    <source>
        <strain evidence="1">12Hb</strain>
    </source>
</reference>
<keyword evidence="2" id="KW-1185">Reference proteome</keyword>
<dbReference type="Proteomes" id="UP000466442">
    <property type="component" value="Unassembled WGS sequence"/>
</dbReference>
<gene>
    <name evidence="1" type="ORF">GE061_010284</name>
</gene>
<comment type="caution">
    <text evidence="1">The sequence shown here is derived from an EMBL/GenBank/DDBJ whole genome shotgun (WGS) entry which is preliminary data.</text>
</comment>
<dbReference type="OrthoDB" id="425082at2759"/>
<evidence type="ECO:0000313" key="1">
    <source>
        <dbReference type="EMBL" id="KAF6215528.1"/>
    </source>
</evidence>
<evidence type="ECO:0000313" key="2">
    <source>
        <dbReference type="Proteomes" id="UP000466442"/>
    </source>
</evidence>
<name>A0A6A4K210_APOLU</name>
<dbReference type="Pfam" id="PF14769">
    <property type="entry name" value="CLAMP"/>
    <property type="match status" value="1"/>
</dbReference>